<dbReference type="GO" id="GO:0005506">
    <property type="term" value="F:iron ion binding"/>
    <property type="evidence" value="ECO:0007669"/>
    <property type="project" value="InterPro"/>
</dbReference>
<dbReference type="PROSITE" id="PS00086">
    <property type="entry name" value="CYTOCHROME_P450"/>
    <property type="match status" value="1"/>
</dbReference>
<evidence type="ECO:0000256" key="7">
    <source>
        <dbReference type="RuleBase" id="RU000461"/>
    </source>
</evidence>
<dbReference type="Pfam" id="PF00067">
    <property type="entry name" value="p450"/>
    <property type="match status" value="1"/>
</dbReference>
<keyword evidence="6 7" id="KW-0503">Monooxygenase</keyword>
<dbReference type="SUPFAM" id="SSF48264">
    <property type="entry name" value="Cytochrome P450"/>
    <property type="match status" value="1"/>
</dbReference>
<keyword evidence="4 7" id="KW-0560">Oxidoreductase</keyword>
<keyword evidence="3 7" id="KW-0479">Metal-binding</keyword>
<dbReference type="InterPro" id="IPR036396">
    <property type="entry name" value="Cyt_P450_sf"/>
</dbReference>
<evidence type="ECO:0000313" key="8">
    <source>
        <dbReference type="EMBL" id="GIF78953.1"/>
    </source>
</evidence>
<evidence type="ECO:0000256" key="3">
    <source>
        <dbReference type="ARBA" id="ARBA00022723"/>
    </source>
</evidence>
<sequence>MTVQDALAAMQMLATAEGRADPYPLYERLRAAGPVLPLGEGFAVVTGYAEADQVLRGTGFRVTDEAALDGSLPGWRSVASWRWLSRTMLWRNAPDHTRLRRLAGSAFTPRRVAALRADVAALAEGLIAPLAAAGEPADFMDTVAYPLPVSVICALLGVPDTDRDWFRPRAHDLTLALEVFAGDPDELARADAASDELGEYFVELLARRQREPGDDMISDLLAAGAAGEAGGAELVAHLVLLLIAGFETTTNLLGNGLAVLLDQPEHAARLRDRPELVDAYVEEMLRYDPPVQVTSRYAAQDAELAGVAVPAGTELLLVLAAAARDPRRFAEPHRFLPDREGAPSLSFGAGPHYCLGAPLARLEAQLAFPLLLERLPGLRAAGPATRRDRLGFRGYTRLPITP</sequence>
<evidence type="ECO:0000256" key="5">
    <source>
        <dbReference type="ARBA" id="ARBA00023004"/>
    </source>
</evidence>
<name>A0A8J3JE23_9ACTN</name>
<proteinExistence type="inferred from homology"/>
<comment type="similarity">
    <text evidence="1 7">Belongs to the cytochrome P450 family.</text>
</comment>
<organism evidence="8 9">
    <name type="scientific">Catellatospora bangladeshensis</name>
    <dbReference type="NCBI Taxonomy" id="310355"/>
    <lineage>
        <taxon>Bacteria</taxon>
        <taxon>Bacillati</taxon>
        <taxon>Actinomycetota</taxon>
        <taxon>Actinomycetes</taxon>
        <taxon>Micromonosporales</taxon>
        <taxon>Micromonosporaceae</taxon>
        <taxon>Catellatospora</taxon>
    </lineage>
</organism>
<dbReference type="PRINTS" id="PR00385">
    <property type="entry name" value="P450"/>
</dbReference>
<dbReference type="PANTHER" id="PTHR46696">
    <property type="entry name" value="P450, PUTATIVE (EUROFUNG)-RELATED"/>
    <property type="match status" value="1"/>
</dbReference>
<evidence type="ECO:0000256" key="1">
    <source>
        <dbReference type="ARBA" id="ARBA00010617"/>
    </source>
</evidence>
<evidence type="ECO:0000256" key="2">
    <source>
        <dbReference type="ARBA" id="ARBA00022617"/>
    </source>
</evidence>
<dbReference type="InterPro" id="IPR017972">
    <property type="entry name" value="Cyt_P450_CS"/>
</dbReference>
<dbReference type="InterPro" id="IPR001128">
    <property type="entry name" value="Cyt_P450"/>
</dbReference>
<dbReference type="PANTHER" id="PTHR46696:SF1">
    <property type="entry name" value="CYTOCHROME P450 YJIB-RELATED"/>
    <property type="match status" value="1"/>
</dbReference>
<dbReference type="InterPro" id="IPR002397">
    <property type="entry name" value="Cyt_P450_B"/>
</dbReference>
<dbReference type="GO" id="GO:0004497">
    <property type="term" value="F:monooxygenase activity"/>
    <property type="evidence" value="ECO:0007669"/>
    <property type="project" value="UniProtKB-KW"/>
</dbReference>
<keyword evidence="9" id="KW-1185">Reference proteome</keyword>
<dbReference type="PRINTS" id="PR00359">
    <property type="entry name" value="BP450"/>
</dbReference>
<accession>A0A8J3JE23</accession>
<dbReference type="CDD" id="cd20625">
    <property type="entry name" value="CYP164-like"/>
    <property type="match status" value="1"/>
</dbReference>
<gene>
    <name evidence="8" type="ORF">Cba03nite_03020</name>
</gene>
<dbReference type="GO" id="GO:0016705">
    <property type="term" value="F:oxidoreductase activity, acting on paired donors, with incorporation or reduction of molecular oxygen"/>
    <property type="evidence" value="ECO:0007669"/>
    <property type="project" value="InterPro"/>
</dbReference>
<comment type="caution">
    <text evidence="8">The sequence shown here is derived from an EMBL/GenBank/DDBJ whole genome shotgun (WGS) entry which is preliminary data.</text>
</comment>
<keyword evidence="5 7" id="KW-0408">Iron</keyword>
<protein>
    <submittedName>
        <fullName evidence="8">Cytochrome P450</fullName>
    </submittedName>
</protein>
<evidence type="ECO:0000256" key="4">
    <source>
        <dbReference type="ARBA" id="ARBA00023002"/>
    </source>
</evidence>
<dbReference type="Gene3D" id="1.10.630.10">
    <property type="entry name" value="Cytochrome P450"/>
    <property type="match status" value="1"/>
</dbReference>
<keyword evidence="2 7" id="KW-0349">Heme</keyword>
<evidence type="ECO:0000256" key="6">
    <source>
        <dbReference type="ARBA" id="ARBA00023033"/>
    </source>
</evidence>
<dbReference type="EMBL" id="BONF01000003">
    <property type="protein sequence ID" value="GIF78953.1"/>
    <property type="molecule type" value="Genomic_DNA"/>
</dbReference>
<dbReference type="AlphaFoldDB" id="A0A8J3JE23"/>
<evidence type="ECO:0000313" key="9">
    <source>
        <dbReference type="Proteomes" id="UP000601223"/>
    </source>
</evidence>
<dbReference type="GO" id="GO:0020037">
    <property type="term" value="F:heme binding"/>
    <property type="evidence" value="ECO:0007669"/>
    <property type="project" value="InterPro"/>
</dbReference>
<reference evidence="8 9" key="1">
    <citation type="submission" date="2021-01" db="EMBL/GenBank/DDBJ databases">
        <title>Whole genome shotgun sequence of Catellatospora bangladeshensis NBRC 107357.</title>
        <authorList>
            <person name="Komaki H."/>
            <person name="Tamura T."/>
        </authorList>
    </citation>
    <scope>NUCLEOTIDE SEQUENCE [LARGE SCALE GENOMIC DNA]</scope>
    <source>
        <strain evidence="8 9">NBRC 107357</strain>
    </source>
</reference>
<dbReference type="Proteomes" id="UP000601223">
    <property type="component" value="Unassembled WGS sequence"/>
</dbReference>
<dbReference type="GO" id="GO:0017000">
    <property type="term" value="P:antibiotic biosynthetic process"/>
    <property type="evidence" value="ECO:0007669"/>
    <property type="project" value="UniProtKB-ARBA"/>
</dbReference>
<dbReference type="FunFam" id="1.10.630.10:FF:000018">
    <property type="entry name" value="Cytochrome P450 monooxygenase"/>
    <property type="match status" value="1"/>
</dbReference>